<keyword evidence="3" id="KW-1185">Reference proteome</keyword>
<dbReference type="Proteomes" id="UP001444661">
    <property type="component" value="Unassembled WGS sequence"/>
</dbReference>
<feature type="compositionally biased region" description="Low complexity" evidence="1">
    <location>
        <begin position="88"/>
        <end position="115"/>
    </location>
</feature>
<feature type="region of interest" description="Disordered" evidence="1">
    <location>
        <begin position="58"/>
        <end position="125"/>
    </location>
</feature>
<feature type="compositionally biased region" description="Basic and acidic residues" evidence="1">
    <location>
        <begin position="69"/>
        <end position="85"/>
    </location>
</feature>
<evidence type="ECO:0000256" key="1">
    <source>
        <dbReference type="SAM" id="MobiDB-lite"/>
    </source>
</evidence>
<proteinExistence type="predicted"/>
<reference evidence="2 3" key="1">
    <citation type="submission" date="2023-01" db="EMBL/GenBank/DDBJ databases">
        <title>Analysis of 21 Apiospora genomes using comparative genomics revels a genus with tremendous synthesis potential of carbohydrate active enzymes and secondary metabolites.</title>
        <authorList>
            <person name="Sorensen T."/>
        </authorList>
    </citation>
    <scope>NUCLEOTIDE SEQUENCE [LARGE SCALE GENOMIC DNA]</scope>
    <source>
        <strain evidence="2 3">CBS 33761</strain>
    </source>
</reference>
<sequence>MILPTPALRPSHLLRRRRRRRRRTRSRLQHDNARVSGSTTGPAATPLRVVVIVMSGTTTTHPILPPRDGALDPRDDPDPQRDDLVAPRARPAVGAGVDAAGPGADAAPVEVAEGAAGREGGEEAG</sequence>
<organism evidence="2 3">
    <name type="scientific">Apiospora rasikravindrae</name>
    <dbReference type="NCBI Taxonomy" id="990691"/>
    <lineage>
        <taxon>Eukaryota</taxon>
        <taxon>Fungi</taxon>
        <taxon>Dikarya</taxon>
        <taxon>Ascomycota</taxon>
        <taxon>Pezizomycotina</taxon>
        <taxon>Sordariomycetes</taxon>
        <taxon>Xylariomycetidae</taxon>
        <taxon>Amphisphaeriales</taxon>
        <taxon>Apiosporaceae</taxon>
        <taxon>Apiospora</taxon>
    </lineage>
</organism>
<evidence type="ECO:0000313" key="3">
    <source>
        <dbReference type="Proteomes" id="UP001444661"/>
    </source>
</evidence>
<accession>A0ABR1S2X5</accession>
<gene>
    <name evidence="2" type="ORF">PG993_012633</name>
</gene>
<comment type="caution">
    <text evidence="2">The sequence shown here is derived from an EMBL/GenBank/DDBJ whole genome shotgun (WGS) entry which is preliminary data.</text>
</comment>
<feature type="region of interest" description="Disordered" evidence="1">
    <location>
        <begin position="1"/>
        <end position="45"/>
    </location>
</feature>
<feature type="compositionally biased region" description="Basic residues" evidence="1">
    <location>
        <begin position="12"/>
        <end position="27"/>
    </location>
</feature>
<protein>
    <submittedName>
        <fullName evidence="2">Uncharacterized protein</fullName>
    </submittedName>
</protein>
<name>A0ABR1S2X5_9PEZI</name>
<dbReference type="EMBL" id="JAQQWK010000011">
    <property type="protein sequence ID" value="KAK8024567.1"/>
    <property type="molecule type" value="Genomic_DNA"/>
</dbReference>
<evidence type="ECO:0000313" key="2">
    <source>
        <dbReference type="EMBL" id="KAK8024567.1"/>
    </source>
</evidence>